<proteinExistence type="predicted"/>
<evidence type="ECO:0000256" key="2">
    <source>
        <dbReference type="ARBA" id="ARBA00022475"/>
    </source>
</evidence>
<sequence>MNLSRRTLVASTVIALFSAATYLLAWSPIFEVSTITVKGNPKEVATQVIVKASDISVGDKLSRIEPRSIDNRLAELNWIESADLSRNWISGEITIVVKPRVAVGLYKGRALDSSGEIFDLPGDAPSQLPVVTAASADLGLEAIQLFRELPLSIRENLISISASNQSSIWSVEMRENRRLLVQWGSLKELALKVRVYNALLELPENKSAKKIDLSAPHAPIVK</sequence>
<dbReference type="AlphaFoldDB" id="A0A6J6J3L9"/>
<evidence type="ECO:0000256" key="6">
    <source>
        <dbReference type="ARBA" id="ARBA00023136"/>
    </source>
</evidence>
<accession>A0A6J6J3L9</accession>
<keyword evidence="3" id="KW-0132">Cell division</keyword>
<dbReference type="GO" id="GO:0051301">
    <property type="term" value="P:cell division"/>
    <property type="evidence" value="ECO:0007669"/>
    <property type="project" value="UniProtKB-KW"/>
</dbReference>
<keyword evidence="2" id="KW-1003">Cell membrane</keyword>
<gene>
    <name evidence="9" type="ORF">UFOPK1946_01151</name>
</gene>
<dbReference type="PANTHER" id="PTHR37820">
    <property type="entry name" value="CELL DIVISION PROTEIN DIVIB"/>
    <property type="match status" value="1"/>
</dbReference>
<evidence type="ECO:0000313" key="9">
    <source>
        <dbReference type="EMBL" id="CAB4631378.1"/>
    </source>
</evidence>
<dbReference type="Pfam" id="PF03799">
    <property type="entry name" value="FtsQ_DivIB_C"/>
    <property type="match status" value="1"/>
</dbReference>
<keyword evidence="7" id="KW-0131">Cell cycle</keyword>
<organism evidence="9">
    <name type="scientific">freshwater metagenome</name>
    <dbReference type="NCBI Taxonomy" id="449393"/>
    <lineage>
        <taxon>unclassified sequences</taxon>
        <taxon>metagenomes</taxon>
        <taxon>ecological metagenomes</taxon>
    </lineage>
</organism>
<keyword evidence="6" id="KW-0472">Membrane</keyword>
<reference evidence="9" key="1">
    <citation type="submission" date="2020-05" db="EMBL/GenBank/DDBJ databases">
        <authorList>
            <person name="Chiriac C."/>
            <person name="Salcher M."/>
            <person name="Ghai R."/>
            <person name="Kavagutti S V."/>
        </authorList>
    </citation>
    <scope>NUCLEOTIDE SEQUENCE</scope>
</reference>
<keyword evidence="4" id="KW-0812">Transmembrane</keyword>
<dbReference type="InterPro" id="IPR034746">
    <property type="entry name" value="POTRA"/>
</dbReference>
<evidence type="ECO:0000256" key="7">
    <source>
        <dbReference type="ARBA" id="ARBA00023306"/>
    </source>
</evidence>
<evidence type="ECO:0000256" key="5">
    <source>
        <dbReference type="ARBA" id="ARBA00022989"/>
    </source>
</evidence>
<evidence type="ECO:0000259" key="8">
    <source>
        <dbReference type="PROSITE" id="PS51779"/>
    </source>
</evidence>
<dbReference type="InterPro" id="IPR050487">
    <property type="entry name" value="FtsQ_DivIB"/>
</dbReference>
<feature type="domain" description="POTRA" evidence="8">
    <location>
        <begin position="30"/>
        <end position="100"/>
    </location>
</feature>
<dbReference type="Pfam" id="PF08478">
    <property type="entry name" value="POTRA_1"/>
    <property type="match status" value="1"/>
</dbReference>
<dbReference type="InterPro" id="IPR013685">
    <property type="entry name" value="POTRA_FtsQ_type"/>
</dbReference>
<evidence type="ECO:0000256" key="3">
    <source>
        <dbReference type="ARBA" id="ARBA00022618"/>
    </source>
</evidence>
<evidence type="ECO:0000256" key="4">
    <source>
        <dbReference type="ARBA" id="ARBA00022692"/>
    </source>
</evidence>
<dbReference type="Gene3D" id="3.10.20.310">
    <property type="entry name" value="membrane protein fhac"/>
    <property type="match status" value="1"/>
</dbReference>
<evidence type="ECO:0000256" key="1">
    <source>
        <dbReference type="ARBA" id="ARBA00004370"/>
    </source>
</evidence>
<comment type="subcellular location">
    <subcellularLocation>
        <location evidence="1">Membrane</location>
    </subcellularLocation>
</comment>
<protein>
    <submittedName>
        <fullName evidence="9">Unannotated protein</fullName>
    </submittedName>
</protein>
<dbReference type="GO" id="GO:0005886">
    <property type="term" value="C:plasma membrane"/>
    <property type="evidence" value="ECO:0007669"/>
    <property type="project" value="TreeGrafter"/>
</dbReference>
<dbReference type="PROSITE" id="PS51779">
    <property type="entry name" value="POTRA"/>
    <property type="match status" value="1"/>
</dbReference>
<keyword evidence="5" id="KW-1133">Transmembrane helix</keyword>
<dbReference type="InterPro" id="IPR005548">
    <property type="entry name" value="Cell_div_FtsQ/DivIB_C"/>
</dbReference>
<dbReference type="PANTHER" id="PTHR37820:SF1">
    <property type="entry name" value="CELL DIVISION PROTEIN FTSQ"/>
    <property type="match status" value="1"/>
</dbReference>
<dbReference type="EMBL" id="CAEZVG010000098">
    <property type="protein sequence ID" value="CAB4631378.1"/>
    <property type="molecule type" value="Genomic_DNA"/>
</dbReference>
<name>A0A6J6J3L9_9ZZZZ</name>